<sequence length="75" mass="7615">MPPERRGEAFSTFFAILYVMLAVPAVGVGALVPLCGLSTAGTVFAVLVALPPSAVLAGRVRSLVRSRTAGRAGSS</sequence>
<name>A0A177HPR6_9ACTN</name>
<keyword evidence="1" id="KW-0472">Membrane</keyword>
<feature type="transmembrane region" description="Helical" evidence="1">
    <location>
        <begin position="38"/>
        <end position="57"/>
    </location>
</feature>
<dbReference type="EMBL" id="LOHS01000084">
    <property type="protein sequence ID" value="OAH12991.1"/>
    <property type="molecule type" value="Genomic_DNA"/>
</dbReference>
<dbReference type="PATRIC" id="fig|1716141.3.peg.3817"/>
<evidence type="ECO:0000313" key="2">
    <source>
        <dbReference type="EMBL" id="OAH12991.1"/>
    </source>
</evidence>
<comment type="caution">
    <text evidence="2">The sequence shown here is derived from an EMBL/GenBank/DDBJ whole genome shotgun (WGS) entry which is preliminary data.</text>
</comment>
<accession>A0A177HPR6</accession>
<dbReference type="STRING" id="1716141.STSP_36380"/>
<dbReference type="AlphaFoldDB" id="A0A177HPR6"/>
<evidence type="ECO:0000313" key="3">
    <source>
        <dbReference type="Proteomes" id="UP000077381"/>
    </source>
</evidence>
<gene>
    <name evidence="2" type="ORF">STSP_36380</name>
</gene>
<proteinExistence type="predicted"/>
<keyword evidence="1" id="KW-0812">Transmembrane</keyword>
<reference evidence="2 3" key="1">
    <citation type="submission" date="2015-12" db="EMBL/GenBank/DDBJ databases">
        <title>Genome sequence of Streptomyces sp. G25.</title>
        <authorList>
            <person name="Poehlein A."/>
            <person name="Roettig A."/>
            <person name="Hiessl S."/>
            <person name="Hauschild P."/>
            <person name="Schauer J."/>
            <person name="Madkour M.H."/>
            <person name="Al-Ansari A.M."/>
            <person name="Almakishah N.H."/>
            <person name="Steinbuechel A."/>
            <person name="Daniel R."/>
        </authorList>
    </citation>
    <scope>NUCLEOTIDE SEQUENCE [LARGE SCALE GENOMIC DNA]</scope>
    <source>
        <strain evidence="3">G25(2015)</strain>
    </source>
</reference>
<keyword evidence="1" id="KW-1133">Transmembrane helix</keyword>
<evidence type="ECO:0000256" key="1">
    <source>
        <dbReference type="SAM" id="Phobius"/>
    </source>
</evidence>
<protein>
    <submittedName>
        <fullName evidence="2">Uncharacterized protein</fullName>
    </submittedName>
</protein>
<feature type="transmembrane region" description="Helical" evidence="1">
    <location>
        <begin position="12"/>
        <end position="32"/>
    </location>
</feature>
<organism evidence="2 3">
    <name type="scientific">Streptomyces jeddahensis</name>
    <dbReference type="NCBI Taxonomy" id="1716141"/>
    <lineage>
        <taxon>Bacteria</taxon>
        <taxon>Bacillati</taxon>
        <taxon>Actinomycetota</taxon>
        <taxon>Actinomycetes</taxon>
        <taxon>Kitasatosporales</taxon>
        <taxon>Streptomycetaceae</taxon>
        <taxon>Streptomyces</taxon>
    </lineage>
</organism>
<keyword evidence="3" id="KW-1185">Reference proteome</keyword>
<dbReference type="Proteomes" id="UP000077381">
    <property type="component" value="Unassembled WGS sequence"/>
</dbReference>